<reference evidence="1 2" key="1">
    <citation type="journal article" date="2011" name="Proc. Natl. Acad. Sci. U.S.A.">
        <title>Comparative genomics of xylose-fermenting fungi for enhanced biofuel production.</title>
        <authorList>
            <person name="Wohlbach D.J."/>
            <person name="Kuo A."/>
            <person name="Sato T.K."/>
            <person name="Potts K.M."/>
            <person name="Salamov A.A."/>
            <person name="LaButti K.M."/>
            <person name="Sun H."/>
            <person name="Clum A."/>
            <person name="Pangilinan J.L."/>
            <person name="Lindquist E.A."/>
            <person name="Lucas S."/>
            <person name="Lapidus A."/>
            <person name="Jin M."/>
            <person name="Gunawan C."/>
            <person name="Balan V."/>
            <person name="Dale B.E."/>
            <person name="Jeffries T.W."/>
            <person name="Zinkel R."/>
            <person name="Barry K.W."/>
            <person name="Grigoriev I.V."/>
            <person name="Gasch A.P."/>
        </authorList>
    </citation>
    <scope>NUCLEOTIDE SEQUENCE [LARGE SCALE GENOMIC DNA]</scope>
    <source>
        <strain evidence="2">ATCC 10573 / BCRC 21748 / CBS 615 / JCM 9827 / NBRC 10315 / NRRL Y-1498 / VKM Y-70</strain>
    </source>
</reference>
<evidence type="ECO:0000313" key="1">
    <source>
        <dbReference type="EMBL" id="EGV65935.1"/>
    </source>
</evidence>
<accession>G3AYV1</accession>
<proteinExistence type="predicted"/>
<sequence>MVFCSFIRCKYYPVHIKFFQSSSSYLHNQSLTRFYRKYTRIYKDHDPHPSRQSNSYLNISAGHYGLYFTIFNRDAEKHSSNSIDIISFDPQLQFMSPTTPSVFTKFHISGLNQHMYNNMSELKSQSKSLRSPSSLVSKRAFSTFVSSNGAQASSPLVTSVEDAHKSEPLEYDDFESFKTTQISKINSLFEEEDYNLIFPIYQSLKRNHMGLGSTELYNKVLSSLLLREFDNSMQLEDIEIRLTNLLTVYQDFLFFANEQMKPDFSTYNIVIGGLLKGSLDSVTYNKSKNLPTILYNQSFIKSQEFALIALELLHSVKDVQQLDLNKIYPLKFEVLNQFPNLVNKELMTLVFNNLLKNTDQFQYYNQLIRLTSKFQSTGVLNSDEDCYNFIFHVYNSYQEMAVGSFTKEQDYIVYESLVTELIKINNLEVATKFLDSILLSFKSSYKAEDKEGISNLLSGYLSEISNHNLTEAYKLMKEFNAVNFIPELSMSLNNELIDKFIGYYYSLETSKNNANYESVCAQQQDVYYNIWDIVNYNLIRQDFQLNHGLISLVVDLNDYDNIYKLTKILLINEELIDLQAFKKLLDYFASGMSYNFNTYYELILKLIEHQAQFYNDYGKINDYFSEVVDYLTISSNEFVVHNLINSPLIEEVFDKSDLVDDKIYGLIKFSKFLLDFFETNEVLEEDLLKILNYQSILINQLEDPDLTYVNLDEDLGNFKTRLSQSFGTNQSLLGQQTKSMIQSCKYLDIEVSDKPVVKVVPTVNLVPLLNINYGLGVKKFIEHFNQGYKFDDQTLFALISKEFLVNHLKRINVNKFVKLYISAGNSDLVETLVNENLDKINIAILKNIESMDDGLFSLYLDKLLMSSNKYLFEVFNSIDYTLDDIQMGKYLQLLMKHEQYQQIVDIFECNDELVNNESNLAVYLNSLLVTKQNDKFNLLVKSRFNSRESLQRLLENHDLKMVVDDYYLLSNFESNLFAPQKFKDVKDLTNQIFNQLSNEKNLRELYQLNSKLINVNQQMVISRLLAKIRDYKLGYDLLFKFCQISNIHKFSVLNLKRIIETLTKFEDVVKLNVIFNKFLHKNMSSYLKFEFFEILITSNKDKVELLKLFKNSFASLNCEINLIKIDKFVIENNISL</sequence>
<evidence type="ECO:0000313" key="2">
    <source>
        <dbReference type="Proteomes" id="UP000000707"/>
    </source>
</evidence>
<dbReference type="GeneID" id="18250178"/>
<dbReference type="Pfam" id="PF08579">
    <property type="entry name" value="RPM2"/>
    <property type="match status" value="1"/>
</dbReference>
<gene>
    <name evidence="1" type="ORF">CANTEDRAFT_92280</name>
</gene>
<dbReference type="eggNOG" id="ENOG502S4M0">
    <property type="taxonomic scope" value="Eukaryota"/>
</dbReference>
<name>G3AYV1_CANTC</name>
<dbReference type="AlphaFoldDB" id="G3AYV1"/>
<dbReference type="OrthoDB" id="185373at2759"/>
<dbReference type="Proteomes" id="UP000000707">
    <property type="component" value="Unassembled WGS sequence"/>
</dbReference>
<dbReference type="STRING" id="590646.G3AYV1"/>
<protein>
    <submittedName>
        <fullName evidence="1">Uncharacterized protein</fullName>
    </submittedName>
</protein>
<dbReference type="KEGG" id="cten:18250178"/>
<dbReference type="HOGENOM" id="CLU_261914_0_0_1"/>
<dbReference type="InterPro" id="IPR013888">
    <property type="entry name" value="RNase_P_Rpm2_mt"/>
</dbReference>
<dbReference type="EMBL" id="GL996512">
    <property type="protein sequence ID" value="EGV65935.1"/>
    <property type="molecule type" value="Genomic_DNA"/>
</dbReference>
<organism evidence="2">
    <name type="scientific">Candida tenuis (strain ATCC 10573 / BCRC 21748 / CBS 615 / JCM 9827 / NBRC 10315 / NRRL Y-1498 / VKM Y-70)</name>
    <name type="common">Yeast</name>
    <name type="synonym">Yamadazyma tenuis</name>
    <dbReference type="NCBI Taxonomy" id="590646"/>
    <lineage>
        <taxon>Eukaryota</taxon>
        <taxon>Fungi</taxon>
        <taxon>Dikarya</taxon>
        <taxon>Ascomycota</taxon>
        <taxon>Saccharomycotina</taxon>
        <taxon>Pichiomycetes</taxon>
        <taxon>Debaryomycetaceae</taxon>
        <taxon>Yamadazyma</taxon>
    </lineage>
</organism>
<keyword evidence="2" id="KW-1185">Reference proteome</keyword>